<dbReference type="RefSeq" id="WP_345767764.1">
    <property type="nucleotide sequence ID" value="NZ_CP154834.1"/>
</dbReference>
<sequence>MSGEKSVFRSENDRYYDSLREKTGKGLGTPLDFNQLYSHKRKSKEEIYKTVTIPFVLNTYDVLIDEKLDWKLLSDSATIAGLKCQKATVNYGGRTWEAWFAKSIAIQDGPYIFHGLPGLIIQIADSTNDFKFSLVYYTDKKNSMFFPSKKGKILSFTQFKLLQENFYSQPFAELESSGMKIVHADEKGNKLPWNSREMSQKMQKVLKENNNPIELNYKPNFK</sequence>
<name>A0AAU6WWZ5_9FLAO</name>
<dbReference type="NCBIfam" id="TIGR01200">
    <property type="entry name" value="GLPGLI"/>
    <property type="match status" value="1"/>
</dbReference>
<gene>
    <name evidence="1" type="ORF">AAFP95_03385</name>
</gene>
<evidence type="ECO:0000313" key="2">
    <source>
        <dbReference type="Proteomes" id="UP001463665"/>
    </source>
</evidence>
<dbReference type="InterPro" id="IPR005901">
    <property type="entry name" value="GLPGLI"/>
</dbReference>
<proteinExistence type="predicted"/>
<evidence type="ECO:0000313" key="1">
    <source>
        <dbReference type="EMBL" id="XAO76417.1"/>
    </source>
</evidence>
<dbReference type="Proteomes" id="UP001463665">
    <property type="component" value="Chromosome"/>
</dbReference>
<reference evidence="1 2" key="1">
    <citation type="submission" date="2024-04" db="EMBL/GenBank/DDBJ databases">
        <title>Genome sequencing and assembly of rice foliar adapted Chryseobacterium endophyticum OsEnb-ALM-A6.</title>
        <authorList>
            <person name="Kumar S."/>
            <person name="Javed M."/>
            <person name="Chouhan V."/>
            <person name="Charishma K."/>
            <person name="Patel A."/>
            <person name="Kumar M."/>
            <person name="Sahu K.P."/>
            <person name="Kumar A."/>
        </authorList>
    </citation>
    <scope>NUCLEOTIDE SEQUENCE [LARGE SCALE GENOMIC DNA]</scope>
    <source>
        <strain evidence="1 2">OsEnb-ALM-A6</strain>
    </source>
</reference>
<dbReference type="EMBL" id="CP154834">
    <property type="protein sequence ID" value="XAO76417.1"/>
    <property type="molecule type" value="Genomic_DNA"/>
</dbReference>
<organism evidence="1 2">
    <name type="scientific">Chryseobacterium endophyticum</name>
    <dbReference type="NCBI Taxonomy" id="1854762"/>
    <lineage>
        <taxon>Bacteria</taxon>
        <taxon>Pseudomonadati</taxon>
        <taxon>Bacteroidota</taxon>
        <taxon>Flavobacteriia</taxon>
        <taxon>Flavobacteriales</taxon>
        <taxon>Weeksellaceae</taxon>
        <taxon>Chryseobacterium group</taxon>
        <taxon>Chryseobacterium</taxon>
    </lineage>
</organism>
<protein>
    <submittedName>
        <fullName evidence="1">GLPGLI family protein</fullName>
    </submittedName>
</protein>
<accession>A0AAU6WWZ5</accession>
<keyword evidence="2" id="KW-1185">Reference proteome</keyword>
<dbReference type="AlphaFoldDB" id="A0AAU6WWZ5"/>